<dbReference type="PANTHER" id="PTHR18929:SF189">
    <property type="entry name" value="PROTEIN DISULFIDE ISOMERASE-LIKE 1-5-RELATED"/>
    <property type="match status" value="1"/>
</dbReference>
<accession>A0A5A7U8R9</accession>
<dbReference type="Gene3D" id="3.40.30.10">
    <property type="entry name" value="Glutaredoxin"/>
    <property type="match status" value="4"/>
</dbReference>
<dbReference type="GO" id="GO:0034976">
    <property type="term" value="P:response to endoplasmic reticulum stress"/>
    <property type="evidence" value="ECO:0007669"/>
    <property type="project" value="TreeGrafter"/>
</dbReference>
<dbReference type="Pfam" id="PF13848">
    <property type="entry name" value="Thioredoxin_6"/>
    <property type="match status" value="1"/>
</dbReference>
<dbReference type="CDD" id="cd02995">
    <property type="entry name" value="PDI_a_PDI_a'_C"/>
    <property type="match status" value="1"/>
</dbReference>
<dbReference type="CDD" id="cd02961">
    <property type="entry name" value="PDI_a_family"/>
    <property type="match status" value="1"/>
</dbReference>
<comment type="similarity">
    <text evidence="3">Belongs to the protein disulfide isomerase family.</text>
</comment>
<dbReference type="Proteomes" id="UP000321393">
    <property type="component" value="Unassembled WGS sequence"/>
</dbReference>
<dbReference type="PANTHER" id="PTHR18929">
    <property type="entry name" value="PROTEIN DISULFIDE ISOMERASE"/>
    <property type="match status" value="1"/>
</dbReference>
<evidence type="ECO:0000256" key="3">
    <source>
        <dbReference type="ARBA" id="ARBA00006347"/>
    </source>
</evidence>
<gene>
    <name evidence="15" type="ORF">E6C27_scaffold404G00380</name>
</gene>
<keyword evidence="5 13" id="KW-0732">Signal</keyword>
<evidence type="ECO:0000313" key="15">
    <source>
        <dbReference type="EMBL" id="KAA0050787.1"/>
    </source>
</evidence>
<dbReference type="SUPFAM" id="SSF52833">
    <property type="entry name" value="Thioredoxin-like"/>
    <property type="match status" value="4"/>
</dbReference>
<reference evidence="15 16" key="1">
    <citation type="submission" date="2019-08" db="EMBL/GenBank/DDBJ databases">
        <title>Draft genome sequences of two oriental melons (Cucumis melo L. var makuwa).</title>
        <authorList>
            <person name="Kwon S.-Y."/>
        </authorList>
    </citation>
    <scope>NUCLEOTIDE SEQUENCE [LARGE SCALE GENOMIC DNA]</scope>
    <source>
        <strain evidence="16">cv. SW 3</strain>
        <tissue evidence="15">Leaf</tissue>
    </source>
</reference>
<dbReference type="STRING" id="1194695.A0A5A7U8R9"/>
<dbReference type="InterPro" id="IPR036249">
    <property type="entry name" value="Thioredoxin-like_sf"/>
</dbReference>
<dbReference type="CDD" id="cd02981">
    <property type="entry name" value="PDI_b_family"/>
    <property type="match status" value="1"/>
</dbReference>
<dbReference type="Pfam" id="PF00085">
    <property type="entry name" value="Thioredoxin"/>
    <property type="match status" value="2"/>
</dbReference>
<keyword evidence="8" id="KW-1015">Disulfide bond</keyword>
<feature type="signal peptide" evidence="13">
    <location>
        <begin position="1"/>
        <end position="29"/>
    </location>
</feature>
<dbReference type="CDD" id="cd02982">
    <property type="entry name" value="PDI_b'_family"/>
    <property type="match status" value="1"/>
</dbReference>
<dbReference type="FunFam" id="3.40.30.10:FF:000204">
    <property type="entry name" value="Protein disulfide isomerase-like 1-6"/>
    <property type="match status" value="1"/>
</dbReference>
<dbReference type="InterPro" id="IPR013766">
    <property type="entry name" value="Thioredoxin_domain"/>
</dbReference>
<dbReference type="OrthoDB" id="427280at2759"/>
<feature type="chain" id="PRO_5023098532" description="protein disulfide-isomerase" evidence="13">
    <location>
        <begin position="30"/>
        <end position="538"/>
    </location>
</feature>
<dbReference type="FunFam" id="3.40.30.10:FF:000201">
    <property type="entry name" value="Protein disulfide isomerase-like 1-5"/>
    <property type="match status" value="1"/>
</dbReference>
<proteinExistence type="inferred from homology"/>
<comment type="catalytic activity">
    <reaction evidence="1">
        <text>Catalyzes the rearrangement of -S-S- bonds in proteins.</text>
        <dbReference type="EC" id="5.3.4.1"/>
    </reaction>
</comment>
<comment type="subcellular location">
    <subcellularLocation>
        <location evidence="2">Endoplasmic reticulum lumen</location>
    </subcellularLocation>
</comment>
<evidence type="ECO:0000256" key="2">
    <source>
        <dbReference type="ARBA" id="ARBA00004319"/>
    </source>
</evidence>
<comment type="caution">
    <text evidence="15">The sequence shown here is derived from an EMBL/GenBank/DDBJ whole genome shotgun (WGS) entry which is preliminary data.</text>
</comment>
<dbReference type="EC" id="5.3.4.1" evidence="4"/>
<organism evidence="15 16">
    <name type="scientific">Cucumis melo var. makuwa</name>
    <name type="common">Oriental melon</name>
    <dbReference type="NCBI Taxonomy" id="1194695"/>
    <lineage>
        <taxon>Eukaryota</taxon>
        <taxon>Viridiplantae</taxon>
        <taxon>Streptophyta</taxon>
        <taxon>Embryophyta</taxon>
        <taxon>Tracheophyta</taxon>
        <taxon>Spermatophyta</taxon>
        <taxon>Magnoliopsida</taxon>
        <taxon>eudicotyledons</taxon>
        <taxon>Gunneridae</taxon>
        <taxon>Pentapetalae</taxon>
        <taxon>rosids</taxon>
        <taxon>fabids</taxon>
        <taxon>Cucurbitales</taxon>
        <taxon>Cucurbitaceae</taxon>
        <taxon>Benincaseae</taxon>
        <taxon>Cucumis</taxon>
    </lineage>
</organism>
<protein>
    <recommendedName>
        <fullName evidence="4">protein disulfide-isomerase</fullName>
        <ecNumber evidence="4">5.3.4.1</ecNumber>
    </recommendedName>
</protein>
<feature type="domain" description="Thioredoxin" evidence="14">
    <location>
        <begin position="70"/>
        <end position="185"/>
    </location>
</feature>
<comment type="function">
    <text evidence="12">Acts as a protein-folding catalyst that interacts with nascent polypeptides to catalyze the formation, isomerization, and reduction or oxidation of disulfide bonds.</text>
</comment>
<dbReference type="FunFam" id="3.40.30.10:FF:000134">
    <property type="entry name" value="Protein disulfide-isomerase"/>
    <property type="match status" value="1"/>
</dbReference>
<sequence>MILRKPTSRFILLAFTLLLLFGFFAIVNSSETNPVENGDEDLEGLEELLALDEEEENEQQDGDNLRTSEAKVLSKAQRIVLELSNDNSERVIEQNEYVLLLGYAPWCARSAELMPQFAEAANSLKELGSPILMAKLDADRYPKPASALQIKGFPTLLLFVNGTSQAYTGGFTAEEIVIWVQKKTGVPVINTNSLNEAKEFLKKHHMFVVGRFEKFEGPAYEEFLKAASDDNEFQFVAVSDIEAAKILFPDIKPTNNFLGLVKDEEERYTTYEGTFEREKILHFLEHNKFPLVTKLTEMNSIRVYSSPVKRQVLIFADDDELQNLLDPLQNVAKKFKSKVMFISIDIANENLAKPFLSLFGLEDSDRTVVAAFDNGMSSKFLLESDLSPSNIEEFARGLYDGTLSPYFRSQSIPNNDGASIEVVVGRTFDELVLKNPKNVFLEVHTPWCITCETTTKNVEKLAKHFKDFDNIVFARIDASANEHPKLQQVDDYPTLLFYPAADKSNPIKLSSKGSLKDLAKNVSKLLKSEEQASSKDEL</sequence>
<evidence type="ECO:0000256" key="13">
    <source>
        <dbReference type="SAM" id="SignalP"/>
    </source>
</evidence>
<evidence type="ECO:0000256" key="5">
    <source>
        <dbReference type="ARBA" id="ARBA00022729"/>
    </source>
</evidence>
<evidence type="ECO:0000256" key="7">
    <source>
        <dbReference type="ARBA" id="ARBA00022824"/>
    </source>
</evidence>
<evidence type="ECO:0000256" key="12">
    <source>
        <dbReference type="ARBA" id="ARBA00054003"/>
    </source>
</evidence>
<evidence type="ECO:0000256" key="4">
    <source>
        <dbReference type="ARBA" id="ARBA00012723"/>
    </source>
</evidence>
<evidence type="ECO:0000256" key="8">
    <source>
        <dbReference type="ARBA" id="ARBA00023157"/>
    </source>
</evidence>
<evidence type="ECO:0000256" key="1">
    <source>
        <dbReference type="ARBA" id="ARBA00001182"/>
    </source>
</evidence>
<evidence type="ECO:0000313" key="16">
    <source>
        <dbReference type="Proteomes" id="UP000321393"/>
    </source>
</evidence>
<keyword evidence="10 15" id="KW-0413">Isomerase</keyword>
<dbReference type="GO" id="GO:0005788">
    <property type="term" value="C:endoplasmic reticulum lumen"/>
    <property type="evidence" value="ECO:0007669"/>
    <property type="project" value="UniProtKB-SubCell"/>
</dbReference>
<evidence type="ECO:0000256" key="9">
    <source>
        <dbReference type="ARBA" id="ARBA00023180"/>
    </source>
</evidence>
<dbReference type="PROSITE" id="PS51352">
    <property type="entry name" value="THIOREDOXIN_2"/>
    <property type="match status" value="2"/>
</dbReference>
<name>A0A5A7U8R9_CUCMM</name>
<evidence type="ECO:0000256" key="11">
    <source>
        <dbReference type="ARBA" id="ARBA00023284"/>
    </source>
</evidence>
<dbReference type="FunFam" id="3.40.30.10:FF:000042">
    <property type="entry name" value="protein disulfide-isomerase A2"/>
    <property type="match status" value="1"/>
</dbReference>
<dbReference type="GO" id="GO:0006457">
    <property type="term" value="P:protein folding"/>
    <property type="evidence" value="ECO:0007669"/>
    <property type="project" value="TreeGrafter"/>
</dbReference>
<feature type="domain" description="Thioredoxin" evidence="14">
    <location>
        <begin position="398"/>
        <end position="527"/>
    </location>
</feature>
<keyword evidence="9" id="KW-0325">Glycoprotein</keyword>
<dbReference type="AlphaFoldDB" id="A0A5A7U8R9"/>
<keyword evidence="6" id="KW-0677">Repeat</keyword>
<evidence type="ECO:0000256" key="6">
    <source>
        <dbReference type="ARBA" id="ARBA00022737"/>
    </source>
</evidence>
<evidence type="ECO:0000256" key="10">
    <source>
        <dbReference type="ARBA" id="ARBA00023235"/>
    </source>
</evidence>
<dbReference type="GO" id="GO:0003756">
    <property type="term" value="F:protein disulfide isomerase activity"/>
    <property type="evidence" value="ECO:0007669"/>
    <property type="project" value="UniProtKB-EC"/>
</dbReference>
<keyword evidence="7" id="KW-0256">Endoplasmic reticulum</keyword>
<evidence type="ECO:0000259" key="14">
    <source>
        <dbReference type="PROSITE" id="PS51352"/>
    </source>
</evidence>
<dbReference type="EMBL" id="SSTE01011678">
    <property type="protein sequence ID" value="KAA0050787.1"/>
    <property type="molecule type" value="Genomic_DNA"/>
</dbReference>
<keyword evidence="11" id="KW-0676">Redox-active center</keyword>